<feature type="repeat" description="ANK" evidence="7">
    <location>
        <begin position="305"/>
        <end position="332"/>
    </location>
</feature>
<keyword evidence="4 8" id="KW-1133">Transmembrane helix</keyword>
<evidence type="ECO:0000256" key="7">
    <source>
        <dbReference type="PROSITE-ProRule" id="PRU00023"/>
    </source>
</evidence>
<evidence type="ECO:0000313" key="10">
    <source>
        <dbReference type="EMBL" id="RVX09317.1"/>
    </source>
</evidence>
<feature type="domain" description="PGG" evidence="9">
    <location>
        <begin position="467"/>
        <end position="577"/>
    </location>
</feature>
<dbReference type="InterPro" id="IPR002110">
    <property type="entry name" value="Ankyrin_rpt"/>
</dbReference>
<name>A0A438JK52_VITVI</name>
<gene>
    <name evidence="10" type="primary">ACD6_47</name>
    <name evidence="10" type="ORF">CK203_015209</name>
</gene>
<dbReference type="PROSITE" id="PS50088">
    <property type="entry name" value="ANK_REPEAT"/>
    <property type="match status" value="3"/>
</dbReference>
<evidence type="ECO:0000256" key="5">
    <source>
        <dbReference type="ARBA" id="ARBA00023043"/>
    </source>
</evidence>
<sequence length="642" mass="71602">MRQDDLMMNFERLRKQGRGERWKTGKQRQKQPKKQAILAISEHKDAKLLEDYVTASSMDPDLYRATIQGDILEFIKAVEQGPDNRHAGVPAASCIQVTPQKNTVLHLATIFGHDEIVKLICKDLPFLVMDRNCRGDTALHIAARAGNSLLVNLLINSTEGVLGVKNETGNTALHEALQHRHEEVAWNIINKDRNMYCSVNKEGKSLLYLAAEAGYANLVRFIMENPAGNYSIEGKLENKPSVKAAILGKNTDVLKIMWERDQSSFNLRCEEGRNPLHYAASIGFVEGINYFLDKYCIAAYQGDKDGLSPIHIAAIKGHFHIIQEMLQHRPDLMELLTCKGQNILHVAAKSGRAEAVSYMLKKMPELEKLINEKDEDGNTPLHLATIFEHPKVVRALTLDKRVNLKVENNGRLTALDIADEYMDTMVSFRKRLTWMALRVAGAPQSPSPKFLKSKVQNFIRGEPPKLENHKEKVNIILLVATLVATVTYTAGFTMPGGYNNSAPDQGMATMLPKEKFHAFLICDTIAMYSSIIVAVTLIWAQLGDISSVLVAIKFALPVLGLALAMMSMAFMAGVCLVVSKLSWLVDIVMLMSFIFLATLLTLLIPLCALPSSNSLIVRHLSYYPFHLMIIAIGSYMDTDVEE</sequence>
<feature type="transmembrane region" description="Helical" evidence="8">
    <location>
        <begin position="475"/>
        <end position="498"/>
    </location>
</feature>
<dbReference type="SMART" id="SM00248">
    <property type="entry name" value="ANK"/>
    <property type="match status" value="8"/>
</dbReference>
<feature type="transmembrane region" description="Helical" evidence="8">
    <location>
        <begin position="554"/>
        <end position="581"/>
    </location>
</feature>
<accession>A0A438JK52</accession>
<keyword evidence="2 8" id="KW-0812">Transmembrane</keyword>
<dbReference type="InterPro" id="IPR036770">
    <property type="entry name" value="Ankyrin_rpt-contain_sf"/>
</dbReference>
<dbReference type="PROSITE" id="PS50297">
    <property type="entry name" value="ANK_REP_REGION"/>
    <property type="match status" value="3"/>
</dbReference>
<feature type="repeat" description="ANK" evidence="7">
    <location>
        <begin position="376"/>
        <end position="409"/>
    </location>
</feature>
<keyword evidence="5 7" id="KW-0040">ANK repeat</keyword>
<dbReference type="Pfam" id="PF13962">
    <property type="entry name" value="PGG"/>
    <property type="match status" value="1"/>
</dbReference>
<dbReference type="GO" id="GO:0016020">
    <property type="term" value="C:membrane"/>
    <property type="evidence" value="ECO:0007669"/>
    <property type="project" value="UniProtKB-SubCell"/>
</dbReference>
<dbReference type="Proteomes" id="UP000288805">
    <property type="component" value="Unassembled WGS sequence"/>
</dbReference>
<evidence type="ECO:0000256" key="1">
    <source>
        <dbReference type="ARBA" id="ARBA00004141"/>
    </source>
</evidence>
<dbReference type="InterPro" id="IPR026961">
    <property type="entry name" value="PGG_dom"/>
</dbReference>
<keyword evidence="6 8" id="KW-0472">Membrane</keyword>
<evidence type="ECO:0000313" key="11">
    <source>
        <dbReference type="Proteomes" id="UP000288805"/>
    </source>
</evidence>
<organism evidence="10 11">
    <name type="scientific">Vitis vinifera</name>
    <name type="common">Grape</name>
    <dbReference type="NCBI Taxonomy" id="29760"/>
    <lineage>
        <taxon>Eukaryota</taxon>
        <taxon>Viridiplantae</taxon>
        <taxon>Streptophyta</taxon>
        <taxon>Embryophyta</taxon>
        <taxon>Tracheophyta</taxon>
        <taxon>Spermatophyta</taxon>
        <taxon>Magnoliopsida</taxon>
        <taxon>eudicotyledons</taxon>
        <taxon>Gunneridae</taxon>
        <taxon>Pentapetalae</taxon>
        <taxon>rosids</taxon>
        <taxon>Vitales</taxon>
        <taxon>Vitaceae</taxon>
        <taxon>Viteae</taxon>
        <taxon>Vitis</taxon>
    </lineage>
</organism>
<dbReference type="PANTHER" id="PTHR24186">
    <property type="entry name" value="PROTEIN PHOSPHATASE 1 REGULATORY SUBUNIT"/>
    <property type="match status" value="1"/>
</dbReference>
<dbReference type="AlphaFoldDB" id="A0A438JK52"/>
<keyword evidence="3" id="KW-0677">Repeat</keyword>
<dbReference type="Pfam" id="PF00023">
    <property type="entry name" value="Ank"/>
    <property type="match status" value="1"/>
</dbReference>
<evidence type="ECO:0000256" key="3">
    <source>
        <dbReference type="ARBA" id="ARBA00022737"/>
    </source>
</evidence>
<proteinExistence type="predicted"/>
<evidence type="ECO:0000256" key="8">
    <source>
        <dbReference type="SAM" id="Phobius"/>
    </source>
</evidence>
<dbReference type="EMBL" id="QGNW01000038">
    <property type="protein sequence ID" value="RVX09317.1"/>
    <property type="molecule type" value="Genomic_DNA"/>
</dbReference>
<evidence type="ECO:0000256" key="4">
    <source>
        <dbReference type="ARBA" id="ARBA00022989"/>
    </source>
</evidence>
<dbReference type="PANTHER" id="PTHR24186:SF46">
    <property type="entry name" value="PROTEIN ACCELERATED CELL DEATH 6-LIKE"/>
    <property type="match status" value="1"/>
</dbReference>
<comment type="subcellular location">
    <subcellularLocation>
        <location evidence="1">Membrane</location>
        <topology evidence="1">Multi-pass membrane protein</topology>
    </subcellularLocation>
</comment>
<dbReference type="SUPFAM" id="SSF48403">
    <property type="entry name" value="Ankyrin repeat"/>
    <property type="match status" value="1"/>
</dbReference>
<evidence type="ECO:0000256" key="6">
    <source>
        <dbReference type="ARBA" id="ARBA00023136"/>
    </source>
</evidence>
<evidence type="ECO:0000256" key="2">
    <source>
        <dbReference type="ARBA" id="ARBA00022692"/>
    </source>
</evidence>
<dbReference type="Gene3D" id="1.25.40.20">
    <property type="entry name" value="Ankyrin repeat-containing domain"/>
    <property type="match status" value="2"/>
</dbReference>
<dbReference type="Pfam" id="PF12796">
    <property type="entry name" value="Ank_2"/>
    <property type="match status" value="3"/>
</dbReference>
<evidence type="ECO:0000259" key="9">
    <source>
        <dbReference type="Pfam" id="PF13962"/>
    </source>
</evidence>
<feature type="transmembrane region" description="Helical" evidence="8">
    <location>
        <begin position="518"/>
        <end position="542"/>
    </location>
</feature>
<comment type="caution">
    <text evidence="10">The sequence shown here is derived from an EMBL/GenBank/DDBJ whole genome shotgun (WGS) entry which is preliminary data.</text>
</comment>
<protein>
    <submittedName>
        <fullName evidence="10">Protein accelerated cell death 6</fullName>
    </submittedName>
</protein>
<dbReference type="FunFam" id="1.25.40.20:FF:000749">
    <property type="entry name" value="Uncharacterized protein"/>
    <property type="match status" value="1"/>
</dbReference>
<feature type="repeat" description="ANK" evidence="7">
    <location>
        <begin position="134"/>
        <end position="156"/>
    </location>
</feature>
<feature type="transmembrane region" description="Helical" evidence="8">
    <location>
        <begin position="587"/>
        <end position="608"/>
    </location>
</feature>
<reference evidence="10 11" key="1">
    <citation type="journal article" date="2018" name="PLoS Genet.">
        <title>Population sequencing reveals clonal diversity and ancestral inbreeding in the grapevine cultivar Chardonnay.</title>
        <authorList>
            <person name="Roach M.J."/>
            <person name="Johnson D.L."/>
            <person name="Bohlmann J."/>
            <person name="van Vuuren H.J."/>
            <person name="Jones S.J."/>
            <person name="Pretorius I.S."/>
            <person name="Schmidt S.A."/>
            <person name="Borneman A.R."/>
        </authorList>
    </citation>
    <scope>NUCLEOTIDE SEQUENCE [LARGE SCALE GENOMIC DNA]</scope>
    <source>
        <strain evidence="11">cv. Chardonnay</strain>
        <tissue evidence="10">Leaf</tissue>
    </source>
</reference>
<feature type="transmembrane region" description="Helical" evidence="8">
    <location>
        <begin position="620"/>
        <end position="636"/>
    </location>
</feature>